<dbReference type="GO" id="GO:0006281">
    <property type="term" value="P:DNA repair"/>
    <property type="evidence" value="ECO:0007669"/>
    <property type="project" value="InterPro"/>
</dbReference>
<evidence type="ECO:0000259" key="1">
    <source>
        <dbReference type="Pfam" id="PF05491"/>
    </source>
</evidence>
<reference evidence="2" key="1">
    <citation type="journal article" date="2012" name="Science">
        <title>Fermentation, hydrogen, and sulfur metabolism in multiple uncultivated bacterial phyla.</title>
        <authorList>
            <person name="Wrighton K.C."/>
            <person name="Thomas B.C."/>
            <person name="Sharon I."/>
            <person name="Miller C.S."/>
            <person name="Castelle C.J."/>
            <person name="VerBerkmoes N.C."/>
            <person name="Wilkins M.J."/>
            <person name="Hettich R.L."/>
            <person name="Lipton M.S."/>
            <person name="Williams K.H."/>
            <person name="Long P.E."/>
            <person name="Banfield J.F."/>
        </authorList>
    </citation>
    <scope>NUCLEOTIDE SEQUENCE [LARGE SCALE GENOMIC DNA]</scope>
</reference>
<sequence length="56" mass="6389">SGRTVGLHTLASVIWEEEETIEDVVEPYLLKIGFLERTPRGRKLSEAGEKYIRMGK</sequence>
<dbReference type="GO" id="GO:0003677">
    <property type="term" value="F:DNA binding"/>
    <property type="evidence" value="ECO:0007669"/>
    <property type="project" value="InterPro"/>
</dbReference>
<accession>K1YW76</accession>
<protein>
    <recommendedName>
        <fullName evidence="1">RuvB winged helix C-terminal domain-containing protein</fullName>
    </recommendedName>
</protein>
<dbReference type="SUPFAM" id="SSF46785">
    <property type="entry name" value="Winged helix' DNA-binding domain"/>
    <property type="match status" value="1"/>
</dbReference>
<feature type="non-terminal residue" evidence="2">
    <location>
        <position position="1"/>
    </location>
</feature>
<dbReference type="Gene3D" id="1.10.10.10">
    <property type="entry name" value="Winged helix-like DNA-binding domain superfamily/Winged helix DNA-binding domain"/>
    <property type="match status" value="1"/>
</dbReference>
<dbReference type="InterPro" id="IPR036390">
    <property type="entry name" value="WH_DNA-bd_sf"/>
</dbReference>
<dbReference type="GO" id="GO:0009378">
    <property type="term" value="F:four-way junction helicase activity"/>
    <property type="evidence" value="ECO:0007669"/>
    <property type="project" value="InterPro"/>
</dbReference>
<dbReference type="Pfam" id="PF05491">
    <property type="entry name" value="WHD_RuvB"/>
    <property type="match status" value="1"/>
</dbReference>
<dbReference type="PANTHER" id="PTHR42848">
    <property type="match status" value="1"/>
</dbReference>
<dbReference type="GO" id="GO:0006310">
    <property type="term" value="P:DNA recombination"/>
    <property type="evidence" value="ECO:0007669"/>
    <property type="project" value="InterPro"/>
</dbReference>
<dbReference type="InterPro" id="IPR008823">
    <property type="entry name" value="RuvB_wg_C"/>
</dbReference>
<evidence type="ECO:0000313" key="2">
    <source>
        <dbReference type="EMBL" id="EKD29519.1"/>
    </source>
</evidence>
<organism evidence="2">
    <name type="scientific">uncultured bacterium</name>
    <name type="common">gcode 4</name>
    <dbReference type="NCBI Taxonomy" id="1234023"/>
    <lineage>
        <taxon>Bacteria</taxon>
        <taxon>environmental samples</taxon>
    </lineage>
</organism>
<comment type="caution">
    <text evidence="2">The sequence shown here is derived from an EMBL/GenBank/DDBJ whole genome shotgun (WGS) entry which is preliminary data.</text>
</comment>
<dbReference type="AlphaFoldDB" id="K1YW76"/>
<feature type="domain" description="RuvB winged helix C-terminal" evidence="1">
    <location>
        <begin position="2"/>
        <end position="52"/>
    </location>
</feature>
<dbReference type="PANTHER" id="PTHR42848:SF1">
    <property type="entry name" value="HOLLIDAY JUNCTION BRANCH MIGRATION COMPLEX SUBUNIT RUVB"/>
    <property type="match status" value="1"/>
</dbReference>
<proteinExistence type="predicted"/>
<dbReference type="InterPro" id="IPR036388">
    <property type="entry name" value="WH-like_DNA-bd_sf"/>
</dbReference>
<name>K1YW76_9BACT</name>
<gene>
    <name evidence="2" type="ORF">ACD_78C00374G0001</name>
</gene>
<dbReference type="InterPro" id="IPR004605">
    <property type="entry name" value="DNA_helicase_Holl-junc_RuvB"/>
</dbReference>
<dbReference type="GO" id="GO:0005524">
    <property type="term" value="F:ATP binding"/>
    <property type="evidence" value="ECO:0007669"/>
    <property type="project" value="InterPro"/>
</dbReference>
<dbReference type="EMBL" id="AMFJ01034374">
    <property type="protein sequence ID" value="EKD29519.1"/>
    <property type="molecule type" value="Genomic_DNA"/>
</dbReference>